<dbReference type="PANTHER" id="PTHR45333:SF1">
    <property type="entry name" value="CHROMOSOME UNDETERMINED SCAFFOLD_625, WHOLE GENOME SHOTGUN SEQUENCE"/>
    <property type="match status" value="1"/>
</dbReference>
<keyword evidence="1" id="KW-0853">WD repeat</keyword>
<dbReference type="PROSITE" id="PS00678">
    <property type="entry name" value="WD_REPEATS_1"/>
    <property type="match status" value="1"/>
</dbReference>
<dbReference type="InterPro" id="IPR001680">
    <property type="entry name" value="WD40_rpt"/>
</dbReference>
<dbReference type="InterPro" id="IPR019775">
    <property type="entry name" value="WD40_repeat_CS"/>
</dbReference>
<dbReference type="OrthoDB" id="312140at2759"/>
<protein>
    <submittedName>
        <fullName evidence="2">Uncharacterized protein</fullName>
    </submittedName>
</protein>
<organism evidence="2 3">
    <name type="scientific">Paramecium pentaurelia</name>
    <dbReference type="NCBI Taxonomy" id="43138"/>
    <lineage>
        <taxon>Eukaryota</taxon>
        <taxon>Sar</taxon>
        <taxon>Alveolata</taxon>
        <taxon>Ciliophora</taxon>
        <taxon>Intramacronucleata</taxon>
        <taxon>Oligohymenophorea</taxon>
        <taxon>Peniculida</taxon>
        <taxon>Parameciidae</taxon>
        <taxon>Paramecium</taxon>
    </lineage>
</organism>
<dbReference type="PROSITE" id="PS50082">
    <property type="entry name" value="WD_REPEATS_2"/>
    <property type="match status" value="1"/>
</dbReference>
<evidence type="ECO:0000313" key="2">
    <source>
        <dbReference type="EMBL" id="CAD8214000.1"/>
    </source>
</evidence>
<gene>
    <name evidence="2" type="ORF">PPENT_87.1.T1930001</name>
</gene>
<feature type="repeat" description="WD" evidence="1">
    <location>
        <begin position="24"/>
        <end position="53"/>
    </location>
</feature>
<evidence type="ECO:0000313" key="3">
    <source>
        <dbReference type="Proteomes" id="UP000689195"/>
    </source>
</evidence>
<dbReference type="Proteomes" id="UP000689195">
    <property type="component" value="Unassembled WGS sequence"/>
</dbReference>
<dbReference type="AlphaFoldDB" id="A0A8S1YJ98"/>
<accession>A0A8S1YJ98</accession>
<dbReference type="EMBL" id="CAJJDO010000193">
    <property type="protein sequence ID" value="CAD8214000.1"/>
    <property type="molecule type" value="Genomic_DNA"/>
</dbReference>
<dbReference type="PANTHER" id="PTHR45333">
    <property type="entry name" value="MEMBRANE PROTEIN-RELATED"/>
    <property type="match status" value="1"/>
</dbReference>
<reference evidence="2" key="1">
    <citation type="submission" date="2021-01" db="EMBL/GenBank/DDBJ databases">
        <authorList>
            <consortium name="Genoscope - CEA"/>
            <person name="William W."/>
        </authorList>
    </citation>
    <scope>NUCLEOTIDE SEQUENCE</scope>
</reference>
<dbReference type="Pfam" id="PF00400">
    <property type="entry name" value="WD40"/>
    <property type="match status" value="1"/>
</dbReference>
<evidence type="ECO:0000256" key="1">
    <source>
        <dbReference type="PROSITE-ProRule" id="PRU00221"/>
    </source>
</evidence>
<proteinExistence type="predicted"/>
<comment type="caution">
    <text evidence="2">The sequence shown here is derived from an EMBL/GenBank/DDBJ whole genome shotgun (WGS) entry which is preliminary data.</text>
</comment>
<name>A0A8S1YJ98_9CILI</name>
<sequence length="131" mass="14966">MESTYQYNKITLTIYWAFYYPHCFSPDGNTLASGSDDKSIRLWDVKTGQEIKSSDKNYKDIFAQFKIPLQQQSHISEASNYITTLLISQSTIFQAQGALVLKGELINHQGTDLRPLFKSKGSCFLEDLKQK</sequence>
<keyword evidence="3" id="KW-1185">Reference proteome</keyword>
<dbReference type="PROSITE" id="PS50294">
    <property type="entry name" value="WD_REPEATS_REGION"/>
    <property type="match status" value="1"/>
</dbReference>